<evidence type="ECO:0000313" key="2">
    <source>
        <dbReference type="Proteomes" id="UP001209878"/>
    </source>
</evidence>
<proteinExistence type="predicted"/>
<dbReference type="EMBL" id="JAODUO010001847">
    <property type="protein sequence ID" value="KAK2157845.1"/>
    <property type="molecule type" value="Genomic_DNA"/>
</dbReference>
<accession>A0AAD9JTC3</accession>
<sequence length="77" mass="9075">MEEVPYAPDIFLSWSQEAAQHREHVDLQYYDSDTKLVSSRVLILPGSDYMRRFGHGYLTIVTDYNDGRSPSWSREYQ</sequence>
<reference evidence="1" key="1">
    <citation type="journal article" date="2023" name="Mol. Biol. Evol.">
        <title>Third-Generation Sequencing Reveals the Adaptive Role of the Epigenome in Three Deep-Sea Polychaetes.</title>
        <authorList>
            <person name="Perez M."/>
            <person name="Aroh O."/>
            <person name="Sun Y."/>
            <person name="Lan Y."/>
            <person name="Juniper S.K."/>
            <person name="Young C.R."/>
            <person name="Angers B."/>
            <person name="Qian P.Y."/>
        </authorList>
    </citation>
    <scope>NUCLEOTIDE SEQUENCE</scope>
    <source>
        <strain evidence="1">R07B-5</strain>
    </source>
</reference>
<dbReference type="AlphaFoldDB" id="A0AAD9JTC3"/>
<name>A0AAD9JTC3_RIDPI</name>
<comment type="caution">
    <text evidence="1">The sequence shown here is derived from an EMBL/GenBank/DDBJ whole genome shotgun (WGS) entry which is preliminary data.</text>
</comment>
<protein>
    <submittedName>
        <fullName evidence="1">Uncharacterized protein</fullName>
    </submittedName>
</protein>
<dbReference type="Proteomes" id="UP001209878">
    <property type="component" value="Unassembled WGS sequence"/>
</dbReference>
<organism evidence="1 2">
    <name type="scientific">Ridgeia piscesae</name>
    <name type="common">Tubeworm</name>
    <dbReference type="NCBI Taxonomy" id="27915"/>
    <lineage>
        <taxon>Eukaryota</taxon>
        <taxon>Metazoa</taxon>
        <taxon>Spiralia</taxon>
        <taxon>Lophotrochozoa</taxon>
        <taxon>Annelida</taxon>
        <taxon>Polychaeta</taxon>
        <taxon>Sedentaria</taxon>
        <taxon>Canalipalpata</taxon>
        <taxon>Sabellida</taxon>
        <taxon>Siboglinidae</taxon>
        <taxon>Ridgeia</taxon>
    </lineage>
</organism>
<evidence type="ECO:0000313" key="1">
    <source>
        <dbReference type="EMBL" id="KAK2157845.1"/>
    </source>
</evidence>
<keyword evidence="2" id="KW-1185">Reference proteome</keyword>
<gene>
    <name evidence="1" type="ORF">NP493_1850g00010</name>
</gene>